<dbReference type="EMBL" id="CP108482">
    <property type="protein sequence ID" value="WUS61268.1"/>
    <property type="molecule type" value="Genomic_DNA"/>
</dbReference>
<dbReference type="RefSeq" id="WP_329492694.1">
    <property type="nucleotide sequence ID" value="NZ_CP108460.1"/>
</dbReference>
<dbReference type="Gene3D" id="1.10.10.10">
    <property type="entry name" value="Winged helix-like DNA-binding domain superfamily/Winged helix DNA-binding domain"/>
    <property type="match status" value="1"/>
</dbReference>
<evidence type="ECO:0000256" key="4">
    <source>
        <dbReference type="ARBA" id="ARBA00023125"/>
    </source>
</evidence>
<dbReference type="InterPro" id="IPR014325">
    <property type="entry name" value="RNA_pol_sigma-E_actinobac"/>
</dbReference>
<dbReference type="PANTHER" id="PTHR43133">
    <property type="entry name" value="RNA POLYMERASE ECF-TYPE SIGMA FACTO"/>
    <property type="match status" value="1"/>
</dbReference>
<evidence type="ECO:0000256" key="1">
    <source>
        <dbReference type="ARBA" id="ARBA00010641"/>
    </source>
</evidence>
<evidence type="ECO:0000259" key="8">
    <source>
        <dbReference type="Pfam" id="PF08281"/>
    </source>
</evidence>
<evidence type="ECO:0000256" key="6">
    <source>
        <dbReference type="SAM" id="MobiDB-lite"/>
    </source>
</evidence>
<evidence type="ECO:0000256" key="3">
    <source>
        <dbReference type="ARBA" id="ARBA00023082"/>
    </source>
</evidence>
<organism evidence="10 11">
    <name type="scientific">Kitasatospora herbaricolor</name>
    <dbReference type="NCBI Taxonomy" id="68217"/>
    <lineage>
        <taxon>Bacteria</taxon>
        <taxon>Bacillati</taxon>
        <taxon>Actinomycetota</taxon>
        <taxon>Actinomycetes</taxon>
        <taxon>Kitasatosporales</taxon>
        <taxon>Streptomycetaceae</taxon>
        <taxon>Kitasatospora</taxon>
    </lineage>
</organism>
<dbReference type="PANTHER" id="PTHR43133:SF50">
    <property type="entry name" value="ECF RNA POLYMERASE SIGMA FACTOR SIGM"/>
    <property type="match status" value="1"/>
</dbReference>
<dbReference type="SUPFAM" id="SSF88946">
    <property type="entry name" value="Sigma2 domain of RNA polymerase sigma factors"/>
    <property type="match status" value="1"/>
</dbReference>
<dbReference type="InterPro" id="IPR013325">
    <property type="entry name" value="RNA_pol_sigma_r2"/>
</dbReference>
<dbReference type="Proteomes" id="UP001432014">
    <property type="component" value="Chromosome"/>
</dbReference>
<evidence type="ECO:0000313" key="10">
    <source>
        <dbReference type="EMBL" id="WUS61268.1"/>
    </source>
</evidence>
<protein>
    <submittedName>
        <fullName evidence="10">SigE family RNA polymerase sigma factor</fullName>
    </submittedName>
</protein>
<dbReference type="InterPro" id="IPR013324">
    <property type="entry name" value="RNA_pol_sigma_r3/r4-like"/>
</dbReference>
<evidence type="ECO:0000256" key="2">
    <source>
        <dbReference type="ARBA" id="ARBA00023015"/>
    </source>
</evidence>
<dbReference type="NCBIfam" id="TIGR02937">
    <property type="entry name" value="sigma70-ECF"/>
    <property type="match status" value="1"/>
</dbReference>
<feature type="domain" description="RNA polymerase sigma-70 region 2" evidence="7">
    <location>
        <begin position="14"/>
        <end position="79"/>
    </location>
</feature>
<evidence type="ECO:0000313" key="9">
    <source>
        <dbReference type="EMBL" id="WUS54078.1"/>
    </source>
</evidence>
<proteinExistence type="inferred from homology"/>
<sequence length="173" mass="19460">MRGSDVADFTSFVQARSAALFRTALLLTGDRHAADDLVQSTFEQICRNWRRVRSADVPEAYARRILVNLANDRWRRRRRHAQAPLHGDAGDERTDPYQGVDTRDELMRTLQTLPTSMRTVLVLRYFEEFGDAEIAALMNTSASTVRSQASRALAKLRSAVDRNTQHTPSGGAV</sequence>
<dbReference type="Gene3D" id="1.10.1740.10">
    <property type="match status" value="1"/>
</dbReference>
<feature type="region of interest" description="Disordered" evidence="6">
    <location>
        <begin position="80"/>
        <end position="99"/>
    </location>
</feature>
<evidence type="ECO:0000256" key="5">
    <source>
        <dbReference type="ARBA" id="ARBA00023163"/>
    </source>
</evidence>
<keyword evidence="3" id="KW-0731">Sigma factor</keyword>
<comment type="similarity">
    <text evidence="1">Belongs to the sigma-70 factor family. ECF subfamily.</text>
</comment>
<dbReference type="InterPro" id="IPR014284">
    <property type="entry name" value="RNA_pol_sigma-70_dom"/>
</dbReference>
<dbReference type="InterPro" id="IPR013249">
    <property type="entry name" value="RNA_pol_sigma70_r4_t2"/>
</dbReference>
<keyword evidence="2" id="KW-0805">Transcription regulation</keyword>
<dbReference type="CDD" id="cd06171">
    <property type="entry name" value="Sigma70_r4"/>
    <property type="match status" value="1"/>
</dbReference>
<dbReference type="InterPro" id="IPR036388">
    <property type="entry name" value="WH-like_DNA-bd_sf"/>
</dbReference>
<feature type="domain" description="RNA polymerase sigma factor 70 region 4 type 2" evidence="8">
    <location>
        <begin position="104"/>
        <end position="156"/>
    </location>
</feature>
<dbReference type="SUPFAM" id="SSF88659">
    <property type="entry name" value="Sigma3 and sigma4 domains of RNA polymerase sigma factors"/>
    <property type="match status" value="1"/>
</dbReference>
<dbReference type="Pfam" id="PF04542">
    <property type="entry name" value="Sigma70_r2"/>
    <property type="match status" value="1"/>
</dbReference>
<dbReference type="Pfam" id="PF08281">
    <property type="entry name" value="Sigma70_r4_2"/>
    <property type="match status" value="1"/>
</dbReference>
<name>A0ABZ1WK52_9ACTN</name>
<gene>
    <name evidence="9" type="ORF">OG469_00320</name>
    <name evidence="10" type="ORF">OG469_40700</name>
</gene>
<dbReference type="NCBIfam" id="TIGR02983">
    <property type="entry name" value="SigE-fam_strep"/>
    <property type="match status" value="1"/>
</dbReference>
<keyword evidence="5" id="KW-0804">Transcription</keyword>
<feature type="compositionally biased region" description="Basic and acidic residues" evidence="6">
    <location>
        <begin position="88"/>
        <end position="99"/>
    </location>
</feature>
<reference evidence="10 11" key="1">
    <citation type="submission" date="2022-10" db="EMBL/GenBank/DDBJ databases">
        <title>The complete genomes of actinobacterial strains from the NBC collection.</title>
        <authorList>
            <person name="Joergensen T.S."/>
            <person name="Alvarez Arevalo M."/>
            <person name="Sterndorff E.B."/>
            <person name="Faurdal D."/>
            <person name="Vuksanovic O."/>
            <person name="Mourched A.-S."/>
            <person name="Charusanti P."/>
            <person name="Shaw S."/>
            <person name="Blin K."/>
            <person name="Weber T."/>
        </authorList>
    </citation>
    <scope>NUCLEOTIDE SEQUENCE [LARGE SCALE GENOMIC DNA]</scope>
    <source>
        <strain evidence="10 11">NBC_01247</strain>
    </source>
</reference>
<evidence type="ECO:0000313" key="11">
    <source>
        <dbReference type="Proteomes" id="UP001432014"/>
    </source>
</evidence>
<dbReference type="EMBL" id="CP108482">
    <property type="protein sequence ID" value="WUS54078.1"/>
    <property type="molecule type" value="Genomic_DNA"/>
</dbReference>
<accession>A0ABZ1WK52</accession>
<dbReference type="InterPro" id="IPR007627">
    <property type="entry name" value="RNA_pol_sigma70_r2"/>
</dbReference>
<keyword evidence="11" id="KW-1185">Reference proteome</keyword>
<evidence type="ECO:0000259" key="7">
    <source>
        <dbReference type="Pfam" id="PF04542"/>
    </source>
</evidence>
<dbReference type="InterPro" id="IPR039425">
    <property type="entry name" value="RNA_pol_sigma-70-like"/>
</dbReference>
<keyword evidence="4" id="KW-0238">DNA-binding</keyword>